<feature type="coiled-coil region" evidence="2">
    <location>
        <begin position="244"/>
        <end position="294"/>
    </location>
</feature>
<feature type="region of interest" description="Disordered" evidence="3">
    <location>
        <begin position="132"/>
        <end position="161"/>
    </location>
</feature>
<evidence type="ECO:0000259" key="4">
    <source>
        <dbReference type="PROSITE" id="PS50118"/>
    </source>
</evidence>
<dbReference type="SUPFAM" id="SSF47095">
    <property type="entry name" value="HMG-box"/>
    <property type="match status" value="1"/>
</dbReference>
<dbReference type="Proteomes" id="UP001189122">
    <property type="component" value="Unassembled WGS sequence"/>
</dbReference>
<name>A0A7I8IST7_SPIIN</name>
<dbReference type="CDD" id="cd22006">
    <property type="entry name" value="HMG-box_AtHMGB6-like_rpt1"/>
    <property type="match status" value="1"/>
</dbReference>
<dbReference type="InterPro" id="IPR009071">
    <property type="entry name" value="HMG_box_dom"/>
</dbReference>
<dbReference type="AlphaFoldDB" id="A0A7I8IST7"/>
<feature type="domain" description="HMG box" evidence="4">
    <location>
        <begin position="158"/>
        <end position="226"/>
    </location>
</feature>
<dbReference type="Gene3D" id="1.10.30.10">
    <property type="entry name" value="High mobility group box domain"/>
    <property type="match status" value="1"/>
</dbReference>
<dbReference type="SMART" id="SM00398">
    <property type="entry name" value="HMG"/>
    <property type="match status" value="1"/>
</dbReference>
<organism evidence="5">
    <name type="scientific">Spirodela intermedia</name>
    <name type="common">Intermediate duckweed</name>
    <dbReference type="NCBI Taxonomy" id="51605"/>
    <lineage>
        <taxon>Eukaryota</taxon>
        <taxon>Viridiplantae</taxon>
        <taxon>Streptophyta</taxon>
        <taxon>Embryophyta</taxon>
        <taxon>Tracheophyta</taxon>
        <taxon>Spermatophyta</taxon>
        <taxon>Magnoliopsida</taxon>
        <taxon>Liliopsida</taxon>
        <taxon>Araceae</taxon>
        <taxon>Lemnoideae</taxon>
        <taxon>Spirodela</taxon>
    </lineage>
</organism>
<keyword evidence="6" id="KW-1185">Reference proteome</keyword>
<dbReference type="InterPro" id="IPR036910">
    <property type="entry name" value="HMG_box_dom_sf"/>
</dbReference>
<gene>
    <name evidence="5" type="ORF">SI7747_06007440</name>
</gene>
<dbReference type="PANTHER" id="PTHR46912">
    <property type="entry name" value="HIGH MOBILITY GROUP B PROTEIN 13"/>
    <property type="match status" value="1"/>
</dbReference>
<dbReference type="PANTHER" id="PTHR46912:SF1">
    <property type="entry name" value="HIGH MOBILITY GROUP B PROTEIN 13"/>
    <property type="match status" value="1"/>
</dbReference>
<reference evidence="5 6" key="1">
    <citation type="submission" date="2019-12" db="EMBL/GenBank/DDBJ databases">
        <authorList>
            <person name="Scholz U."/>
            <person name="Mascher M."/>
            <person name="Fiebig A."/>
        </authorList>
    </citation>
    <scope>NUCLEOTIDE SEQUENCE</scope>
</reference>
<dbReference type="EMBL" id="LR743593">
    <property type="protein sequence ID" value="CAA2621334.1"/>
    <property type="molecule type" value="Genomic_DNA"/>
</dbReference>
<feature type="compositionally biased region" description="Basic and acidic residues" evidence="3">
    <location>
        <begin position="138"/>
        <end position="160"/>
    </location>
</feature>
<feature type="region of interest" description="Disordered" evidence="3">
    <location>
        <begin position="1"/>
        <end position="55"/>
    </location>
</feature>
<accession>A0A7I8IST7</accession>
<proteinExistence type="predicted"/>
<evidence type="ECO:0000256" key="1">
    <source>
        <dbReference type="PROSITE-ProRule" id="PRU00267"/>
    </source>
</evidence>
<dbReference type="GO" id="GO:0003677">
    <property type="term" value="F:DNA binding"/>
    <property type="evidence" value="ECO:0007669"/>
    <property type="project" value="UniProtKB-UniRule"/>
</dbReference>
<keyword evidence="2" id="KW-0175">Coiled coil</keyword>
<keyword evidence="1" id="KW-0539">Nucleus</keyword>
<keyword evidence="1" id="KW-0238">DNA-binding</keyword>
<evidence type="ECO:0000313" key="6">
    <source>
        <dbReference type="Proteomes" id="UP001189122"/>
    </source>
</evidence>
<feature type="DNA-binding region" description="HMG box" evidence="1">
    <location>
        <begin position="158"/>
        <end position="226"/>
    </location>
</feature>
<dbReference type="Pfam" id="PF00505">
    <property type="entry name" value="HMG_box"/>
    <property type="match status" value="1"/>
</dbReference>
<evidence type="ECO:0000256" key="3">
    <source>
        <dbReference type="SAM" id="MobiDB-lite"/>
    </source>
</evidence>
<dbReference type="InterPro" id="IPR044601">
    <property type="entry name" value="HMGB6/HMGB13"/>
</dbReference>
<dbReference type="PROSITE" id="PS50118">
    <property type="entry name" value="HMG_BOX_2"/>
    <property type="match status" value="1"/>
</dbReference>
<evidence type="ECO:0000256" key="2">
    <source>
        <dbReference type="SAM" id="Coils"/>
    </source>
</evidence>
<sequence length="299" mass="34625">MADVAVISTNEAPRRKARGRRAALKDLSTNEMSADKSAAASLEPSSGLRRGKSRAVRKTKAVVAAPAGNSFADDLEELQARLNQLRLEKEKAEEMLKEKDEMLKQKEEEQEKLQKEFKKLQKVKEFKPNMSFPVLQSLKDKEQETKETKKKNKDLPEKKKPSPAYVLWCKDQWNEVKKGRPEAEFKEISNILGARWKCLSAEEKKPYEERYQRDKEAYLQVVGQEKRENEAMKLLEEEQMQKTAMELLEQYLQFKQDLNETERQVWNDKAAEAMSVYKKEVKEYMDKAAAAAEKKDSAV</sequence>
<protein>
    <recommendedName>
        <fullName evidence="4">HMG box domain-containing protein</fullName>
    </recommendedName>
</protein>
<evidence type="ECO:0000313" key="5">
    <source>
        <dbReference type="EMBL" id="CAA2621334.1"/>
    </source>
</evidence>
<feature type="coiled-coil region" evidence="2">
    <location>
        <begin position="68"/>
        <end position="123"/>
    </location>
</feature>
<dbReference type="GO" id="GO:0005634">
    <property type="term" value="C:nucleus"/>
    <property type="evidence" value="ECO:0007669"/>
    <property type="project" value="UniProtKB-UniRule"/>
</dbReference>
<dbReference type="EMBL" id="CACRZD030000006">
    <property type="protein sequence ID" value="CAA6661042.1"/>
    <property type="molecule type" value="Genomic_DNA"/>
</dbReference>